<dbReference type="Proteomes" id="UP000053176">
    <property type="component" value="Unassembled WGS sequence"/>
</dbReference>
<evidence type="ECO:0008006" key="8">
    <source>
        <dbReference type="Google" id="ProtNLM"/>
    </source>
</evidence>
<feature type="transmembrane region" description="Helical" evidence="5">
    <location>
        <begin position="79"/>
        <end position="98"/>
    </location>
</feature>
<evidence type="ECO:0000256" key="5">
    <source>
        <dbReference type="SAM" id="Phobius"/>
    </source>
</evidence>
<accession>A0A101KWL9</accession>
<dbReference type="Pfam" id="PF04191">
    <property type="entry name" value="PEMT"/>
    <property type="match status" value="1"/>
</dbReference>
<evidence type="ECO:0000313" key="7">
    <source>
        <dbReference type="Proteomes" id="UP000053176"/>
    </source>
</evidence>
<gene>
    <name evidence="6" type="ORF">AU467_12515</name>
</gene>
<organism evidence="6 7">
    <name type="scientific">Rhizobium loti</name>
    <name type="common">Mesorhizobium loti</name>
    <dbReference type="NCBI Taxonomy" id="381"/>
    <lineage>
        <taxon>Bacteria</taxon>
        <taxon>Pseudomonadati</taxon>
        <taxon>Pseudomonadota</taxon>
        <taxon>Alphaproteobacteria</taxon>
        <taxon>Hyphomicrobiales</taxon>
        <taxon>Phyllobacteriaceae</taxon>
        <taxon>Mesorhizobium</taxon>
    </lineage>
</organism>
<sequence length="224" mass="24286">MTSRLEDFAGRAAIVAIFTFLLVRQVATIAPIIRAEDAMPGRSLILTSKIAALIFISLSLLFTLIRLPAKANTPGLSPRVVSIAGTFMMSLLAVLPVGTVTTDVLMFGTAMIVSGTLLSAYCLLWLGRSFSIMATARKLVVTGPYGVVRHPLYVAELITISGVVIVNWSIAAVLLGVCWFALQFQRAMNEERVLRATFPEYNEYAQRVPMLLPSLVKASGPVKQ</sequence>
<feature type="transmembrane region" description="Helical" evidence="5">
    <location>
        <begin position="45"/>
        <end position="67"/>
    </location>
</feature>
<comment type="caution">
    <text evidence="6">The sequence shown here is derived from an EMBL/GenBank/DDBJ whole genome shotgun (WGS) entry which is preliminary data.</text>
</comment>
<proteinExistence type="predicted"/>
<dbReference type="PANTHER" id="PTHR12714:SF9">
    <property type="entry name" value="PROTEIN-S-ISOPRENYLCYSTEINE O-METHYLTRANSFERASE"/>
    <property type="match status" value="1"/>
</dbReference>
<comment type="subcellular location">
    <subcellularLocation>
        <location evidence="1">Endomembrane system</location>
        <topology evidence="1">Multi-pass membrane protein</topology>
    </subcellularLocation>
</comment>
<reference evidence="6 7" key="1">
    <citation type="submission" date="2015-12" db="EMBL/GenBank/DDBJ databases">
        <title>Draft genome sequence of Mesorhizobium sp. UFLA 01-765, a multitolerant efficient symbiont and plant-growth promoting strain isolated from Zn-mining soil using Leucaena leucocephala as a trap plant.</title>
        <authorList>
            <person name="Rangel W.M."/>
            <person name="Thijs S."/>
            <person name="Longatti S.M."/>
            <person name="Moreira F.M."/>
            <person name="Weyens N."/>
            <person name="Vangronsveld J."/>
            <person name="Van Hamme J.D."/>
            <person name="Bottos E.M."/>
            <person name="Rineau F."/>
        </authorList>
    </citation>
    <scope>NUCLEOTIDE SEQUENCE [LARGE SCALE GENOMIC DNA]</scope>
    <source>
        <strain evidence="6 7">UFLA 01-765</strain>
    </source>
</reference>
<protein>
    <recommendedName>
        <fullName evidence="8">Isoprenylcysteine carboxylmethyltransferase family protein</fullName>
    </recommendedName>
</protein>
<dbReference type="InterPro" id="IPR007318">
    <property type="entry name" value="Phopholipid_MeTrfase"/>
</dbReference>
<keyword evidence="4 5" id="KW-0472">Membrane</keyword>
<dbReference type="AlphaFoldDB" id="A0A101KWL9"/>
<keyword evidence="3 5" id="KW-1133">Transmembrane helix</keyword>
<dbReference type="GO" id="GO:0016740">
    <property type="term" value="F:transferase activity"/>
    <property type="evidence" value="ECO:0007669"/>
    <property type="project" value="UniProtKB-ARBA"/>
</dbReference>
<evidence type="ECO:0000313" key="6">
    <source>
        <dbReference type="EMBL" id="KUM28307.1"/>
    </source>
</evidence>
<dbReference type="EMBL" id="LPWA01000024">
    <property type="protein sequence ID" value="KUM28307.1"/>
    <property type="molecule type" value="Genomic_DNA"/>
</dbReference>
<feature type="transmembrane region" description="Helical" evidence="5">
    <location>
        <begin position="12"/>
        <end position="33"/>
    </location>
</feature>
<evidence type="ECO:0000256" key="4">
    <source>
        <dbReference type="ARBA" id="ARBA00023136"/>
    </source>
</evidence>
<keyword evidence="2 5" id="KW-0812">Transmembrane</keyword>
<evidence type="ECO:0000256" key="1">
    <source>
        <dbReference type="ARBA" id="ARBA00004127"/>
    </source>
</evidence>
<dbReference type="Gene3D" id="1.20.120.1630">
    <property type="match status" value="1"/>
</dbReference>
<dbReference type="OrthoDB" id="9816156at2"/>
<feature type="transmembrane region" description="Helical" evidence="5">
    <location>
        <begin position="104"/>
        <end position="127"/>
    </location>
</feature>
<evidence type="ECO:0000256" key="3">
    <source>
        <dbReference type="ARBA" id="ARBA00022989"/>
    </source>
</evidence>
<evidence type="ECO:0000256" key="2">
    <source>
        <dbReference type="ARBA" id="ARBA00022692"/>
    </source>
</evidence>
<dbReference type="PANTHER" id="PTHR12714">
    <property type="entry name" value="PROTEIN-S ISOPRENYLCYSTEINE O-METHYLTRANSFERASE"/>
    <property type="match status" value="1"/>
</dbReference>
<dbReference type="GO" id="GO:0012505">
    <property type="term" value="C:endomembrane system"/>
    <property type="evidence" value="ECO:0007669"/>
    <property type="project" value="UniProtKB-SubCell"/>
</dbReference>
<name>A0A101KWL9_RHILI</name>
<feature type="transmembrane region" description="Helical" evidence="5">
    <location>
        <begin position="157"/>
        <end position="182"/>
    </location>
</feature>